<dbReference type="EMBL" id="PKPP01000563">
    <property type="protein sequence ID" value="PWA91201.1"/>
    <property type="molecule type" value="Genomic_DNA"/>
</dbReference>
<gene>
    <name evidence="2" type="ORF">CTI12_AA089790</name>
</gene>
<dbReference type="Pfam" id="PF00888">
    <property type="entry name" value="Cullin"/>
    <property type="match status" value="1"/>
</dbReference>
<dbReference type="PANTHER" id="PTHR11932">
    <property type="entry name" value="CULLIN"/>
    <property type="match status" value="1"/>
</dbReference>
<dbReference type="Proteomes" id="UP000245207">
    <property type="component" value="Unassembled WGS sequence"/>
</dbReference>
<feature type="domain" description="Cullin N-terminal" evidence="1">
    <location>
        <begin position="33"/>
        <end position="97"/>
    </location>
</feature>
<dbReference type="AlphaFoldDB" id="A0A2U1PZK1"/>
<dbReference type="STRING" id="35608.A0A2U1PZK1"/>
<dbReference type="GO" id="GO:0031625">
    <property type="term" value="F:ubiquitin protein ligase binding"/>
    <property type="evidence" value="ECO:0007669"/>
    <property type="project" value="InterPro"/>
</dbReference>
<keyword evidence="3" id="KW-1185">Reference proteome</keyword>
<proteinExistence type="predicted"/>
<comment type="caution">
    <text evidence="2">The sequence shown here is derived from an EMBL/GenBank/DDBJ whole genome shotgun (WGS) entry which is preliminary data.</text>
</comment>
<dbReference type="OrthoDB" id="1921183at2759"/>
<dbReference type="InterPro" id="IPR036317">
    <property type="entry name" value="Cullin_homology_sf"/>
</dbReference>
<sequence length="99" mass="10943">MVLIYQRALAVVLSSLYGARLETCLSIYETYTSKNVSALKEAFEIFCNNGVAGSSRAELLATFCDLKGGSEKLINEVIEDMLEKVVKLLAYISDKDLHC</sequence>
<name>A0A2U1PZK1_ARTAN</name>
<dbReference type="SUPFAM" id="SSF75632">
    <property type="entry name" value="Cullin homology domain"/>
    <property type="match status" value="1"/>
</dbReference>
<organism evidence="2 3">
    <name type="scientific">Artemisia annua</name>
    <name type="common">Sweet wormwood</name>
    <dbReference type="NCBI Taxonomy" id="35608"/>
    <lineage>
        <taxon>Eukaryota</taxon>
        <taxon>Viridiplantae</taxon>
        <taxon>Streptophyta</taxon>
        <taxon>Embryophyta</taxon>
        <taxon>Tracheophyta</taxon>
        <taxon>Spermatophyta</taxon>
        <taxon>Magnoliopsida</taxon>
        <taxon>eudicotyledons</taxon>
        <taxon>Gunneridae</taxon>
        <taxon>Pentapetalae</taxon>
        <taxon>asterids</taxon>
        <taxon>campanulids</taxon>
        <taxon>Asterales</taxon>
        <taxon>Asteraceae</taxon>
        <taxon>Asteroideae</taxon>
        <taxon>Anthemideae</taxon>
        <taxon>Artemisiinae</taxon>
        <taxon>Artemisia</taxon>
    </lineage>
</organism>
<evidence type="ECO:0000313" key="2">
    <source>
        <dbReference type="EMBL" id="PWA91201.1"/>
    </source>
</evidence>
<dbReference type="InterPro" id="IPR045093">
    <property type="entry name" value="Cullin"/>
</dbReference>
<protein>
    <recommendedName>
        <fullName evidence="1">Cullin N-terminal domain-containing protein</fullName>
    </recommendedName>
</protein>
<dbReference type="GO" id="GO:0006511">
    <property type="term" value="P:ubiquitin-dependent protein catabolic process"/>
    <property type="evidence" value="ECO:0007669"/>
    <property type="project" value="InterPro"/>
</dbReference>
<dbReference type="InterPro" id="IPR001373">
    <property type="entry name" value="Cullin_N"/>
</dbReference>
<evidence type="ECO:0000313" key="3">
    <source>
        <dbReference type="Proteomes" id="UP000245207"/>
    </source>
</evidence>
<accession>A0A2U1PZK1</accession>
<reference evidence="2 3" key="1">
    <citation type="journal article" date="2018" name="Mol. Plant">
        <title>The genome of Artemisia annua provides insight into the evolution of Asteraceae family and artemisinin biosynthesis.</title>
        <authorList>
            <person name="Shen Q."/>
            <person name="Zhang L."/>
            <person name="Liao Z."/>
            <person name="Wang S."/>
            <person name="Yan T."/>
            <person name="Shi P."/>
            <person name="Liu M."/>
            <person name="Fu X."/>
            <person name="Pan Q."/>
            <person name="Wang Y."/>
            <person name="Lv Z."/>
            <person name="Lu X."/>
            <person name="Zhang F."/>
            <person name="Jiang W."/>
            <person name="Ma Y."/>
            <person name="Chen M."/>
            <person name="Hao X."/>
            <person name="Li L."/>
            <person name="Tang Y."/>
            <person name="Lv G."/>
            <person name="Zhou Y."/>
            <person name="Sun X."/>
            <person name="Brodelius P.E."/>
            <person name="Rose J.K.C."/>
            <person name="Tang K."/>
        </authorList>
    </citation>
    <scope>NUCLEOTIDE SEQUENCE [LARGE SCALE GENOMIC DNA]</scope>
    <source>
        <strain evidence="3">cv. Huhao1</strain>
        <tissue evidence="2">Leaf</tissue>
    </source>
</reference>
<evidence type="ECO:0000259" key="1">
    <source>
        <dbReference type="Pfam" id="PF00888"/>
    </source>
</evidence>